<protein>
    <submittedName>
        <fullName evidence="1">Uncharacterized protein</fullName>
    </submittedName>
</protein>
<comment type="caution">
    <text evidence="1">The sequence shown here is derived from an EMBL/GenBank/DDBJ whole genome shotgun (WGS) entry which is preliminary data.</text>
</comment>
<dbReference type="RefSeq" id="WP_267304267.1">
    <property type="nucleotide sequence ID" value="NZ_JAOQJX010000025.1"/>
</dbReference>
<dbReference type="Proteomes" id="UP001652394">
    <property type="component" value="Unassembled WGS sequence"/>
</dbReference>
<gene>
    <name evidence="1" type="ORF">OCV51_13035</name>
</gene>
<reference evidence="1 2" key="1">
    <citation type="journal article" date="2021" name="ISME Commun">
        <title>Automated analysis of genomic sequences facilitates high-throughput and comprehensive description of bacteria.</title>
        <authorList>
            <person name="Hitch T.C.A."/>
        </authorList>
    </citation>
    <scope>NUCLEOTIDE SEQUENCE [LARGE SCALE GENOMIC DNA]</scope>
    <source>
        <strain evidence="1 2">H2_18</strain>
    </source>
</reference>
<evidence type="ECO:0000313" key="1">
    <source>
        <dbReference type="EMBL" id="MCU6748566.1"/>
    </source>
</evidence>
<evidence type="ECO:0000313" key="2">
    <source>
        <dbReference type="Proteomes" id="UP001652394"/>
    </source>
</evidence>
<sequence length="74" mass="8901">MNKKTKDLHEKIADVQNVMWAAYKEFLKAYDAHPINDAAKRLEEKYKTDDMVMQFVWYEKAKWAMVVSVIREMM</sequence>
<organism evidence="1 2">
    <name type="scientific">Faecalicatena acetigenes</name>
    <dbReference type="NCBI Taxonomy" id="2981790"/>
    <lineage>
        <taxon>Bacteria</taxon>
        <taxon>Bacillati</taxon>
        <taxon>Bacillota</taxon>
        <taxon>Clostridia</taxon>
        <taxon>Lachnospirales</taxon>
        <taxon>Lachnospiraceae</taxon>
        <taxon>Faecalicatena</taxon>
    </lineage>
</organism>
<proteinExistence type="predicted"/>
<name>A0ABT2TEY3_9FIRM</name>
<keyword evidence="2" id="KW-1185">Reference proteome</keyword>
<accession>A0ABT2TEY3</accession>
<dbReference type="EMBL" id="JAOQJX010000025">
    <property type="protein sequence ID" value="MCU6748566.1"/>
    <property type="molecule type" value="Genomic_DNA"/>
</dbReference>